<gene>
    <name evidence="1" type="ORF">SPIL2461_LOCUS4188</name>
</gene>
<name>A0A812LAJ8_SYMPI</name>
<protein>
    <submittedName>
        <fullName evidence="1">Uncharacterized protein</fullName>
    </submittedName>
</protein>
<dbReference type="Proteomes" id="UP000649617">
    <property type="component" value="Unassembled WGS sequence"/>
</dbReference>
<organism evidence="1 2">
    <name type="scientific">Symbiodinium pilosum</name>
    <name type="common">Dinoflagellate</name>
    <dbReference type="NCBI Taxonomy" id="2952"/>
    <lineage>
        <taxon>Eukaryota</taxon>
        <taxon>Sar</taxon>
        <taxon>Alveolata</taxon>
        <taxon>Dinophyceae</taxon>
        <taxon>Suessiales</taxon>
        <taxon>Symbiodiniaceae</taxon>
        <taxon>Symbiodinium</taxon>
    </lineage>
</organism>
<evidence type="ECO:0000313" key="1">
    <source>
        <dbReference type="EMBL" id="CAE7241516.1"/>
    </source>
</evidence>
<dbReference type="AlphaFoldDB" id="A0A812LAJ8"/>
<comment type="caution">
    <text evidence="1">The sequence shown here is derived from an EMBL/GenBank/DDBJ whole genome shotgun (WGS) entry which is preliminary data.</text>
</comment>
<keyword evidence="2" id="KW-1185">Reference proteome</keyword>
<reference evidence="1" key="1">
    <citation type="submission" date="2021-02" db="EMBL/GenBank/DDBJ databases">
        <authorList>
            <person name="Dougan E. K."/>
            <person name="Rhodes N."/>
            <person name="Thang M."/>
            <person name="Chan C."/>
        </authorList>
    </citation>
    <scope>NUCLEOTIDE SEQUENCE</scope>
</reference>
<dbReference type="EMBL" id="CAJNIZ010005402">
    <property type="protein sequence ID" value="CAE7241516.1"/>
    <property type="molecule type" value="Genomic_DNA"/>
</dbReference>
<accession>A0A812LAJ8</accession>
<proteinExistence type="predicted"/>
<sequence length="72" mass="8253">MAFRVLAKKDMELCESPVIEHDFSLRPLCQLREDKVCDPVWDFRRAVNEESHTVAVALEIAPGLHCIGHCLY</sequence>
<evidence type="ECO:0000313" key="2">
    <source>
        <dbReference type="Proteomes" id="UP000649617"/>
    </source>
</evidence>